<dbReference type="Proteomes" id="UP000784294">
    <property type="component" value="Unassembled WGS sequence"/>
</dbReference>
<dbReference type="EMBL" id="CAAALY010067317">
    <property type="protein sequence ID" value="VEL24360.1"/>
    <property type="molecule type" value="Genomic_DNA"/>
</dbReference>
<protein>
    <recommendedName>
        <fullName evidence="1">Trafficking protein particle complex subunit 13 C-terminal domain-containing protein</fullName>
    </recommendedName>
</protein>
<evidence type="ECO:0000259" key="1">
    <source>
        <dbReference type="Pfam" id="PF23643"/>
    </source>
</evidence>
<feature type="domain" description="Trafficking protein particle complex subunit 13 C-terminal" evidence="1">
    <location>
        <begin position="18"/>
        <end position="57"/>
    </location>
</feature>
<gene>
    <name evidence="2" type="ORF">PXEA_LOCUS17800</name>
</gene>
<accession>A0A3S5ASX0</accession>
<reference evidence="2" key="1">
    <citation type="submission" date="2018-11" db="EMBL/GenBank/DDBJ databases">
        <authorList>
            <consortium name="Pathogen Informatics"/>
        </authorList>
    </citation>
    <scope>NUCLEOTIDE SEQUENCE</scope>
</reference>
<evidence type="ECO:0000313" key="3">
    <source>
        <dbReference type="Proteomes" id="UP000784294"/>
    </source>
</evidence>
<dbReference type="Pfam" id="PF23643">
    <property type="entry name" value="TRAPPC13_C"/>
    <property type="match status" value="1"/>
</dbReference>
<organism evidence="2 3">
    <name type="scientific">Protopolystoma xenopodis</name>
    <dbReference type="NCBI Taxonomy" id="117903"/>
    <lineage>
        <taxon>Eukaryota</taxon>
        <taxon>Metazoa</taxon>
        <taxon>Spiralia</taxon>
        <taxon>Lophotrochozoa</taxon>
        <taxon>Platyhelminthes</taxon>
        <taxon>Monogenea</taxon>
        <taxon>Polyopisthocotylea</taxon>
        <taxon>Polystomatidea</taxon>
        <taxon>Polystomatidae</taxon>
        <taxon>Protopolystoma</taxon>
    </lineage>
</organism>
<comment type="caution">
    <text evidence="2">The sequence shown here is derived from an EMBL/GenBank/DDBJ whole genome shotgun (WGS) entry which is preliminary data.</text>
</comment>
<proteinExistence type="predicted"/>
<dbReference type="AlphaFoldDB" id="A0A3S5ASX0"/>
<sequence>MALDLPSFPPQLALPSHTRPISFIWLGKTTRRLGSLPPGRSMLLTLDCMAIVPGLQVCRDKSEFIYKQMQYFYV</sequence>
<evidence type="ECO:0000313" key="2">
    <source>
        <dbReference type="EMBL" id="VEL24360.1"/>
    </source>
</evidence>
<name>A0A3S5ASX0_9PLAT</name>
<dbReference type="InterPro" id="IPR055428">
    <property type="entry name" value="TRAPPC13_C"/>
</dbReference>
<keyword evidence="3" id="KW-1185">Reference proteome</keyword>